<accession>A0A0L8I2W3</accession>
<gene>
    <name evidence="2" type="ORF">OCBIM_22037377mg</name>
</gene>
<proteinExistence type="predicted"/>
<reference evidence="2" key="1">
    <citation type="submission" date="2015-07" db="EMBL/GenBank/DDBJ databases">
        <title>MeaNS - Measles Nucleotide Surveillance Program.</title>
        <authorList>
            <person name="Tran T."/>
            <person name="Druce J."/>
        </authorList>
    </citation>
    <scope>NUCLEOTIDE SEQUENCE</scope>
    <source>
        <strain evidence="2">UCB-OBI-ISO-001</strain>
        <tissue evidence="2">Gonad</tissue>
    </source>
</reference>
<feature type="compositionally biased region" description="Low complexity" evidence="1">
    <location>
        <begin position="60"/>
        <end position="83"/>
    </location>
</feature>
<dbReference type="AlphaFoldDB" id="A0A0L8I2W3"/>
<sequence length="114" mass="12939">MQLDSFNDKNYIRLIDIFVIAGGTWLTSPSLPSVIDYIYRSNEGNDEANSKKNNKNDFYSSKNNDNSNATTTTTTSNNNNNNNYIDKNTMSDYNDQDEDNDIPLKEGPSPLNQR</sequence>
<name>A0A0L8I2W3_OCTBM</name>
<feature type="compositionally biased region" description="Polar residues" evidence="1">
    <location>
        <begin position="84"/>
        <end position="93"/>
    </location>
</feature>
<dbReference type="EMBL" id="KQ416694">
    <property type="protein sequence ID" value="KOF95694.1"/>
    <property type="molecule type" value="Genomic_DNA"/>
</dbReference>
<feature type="region of interest" description="Disordered" evidence="1">
    <location>
        <begin position="42"/>
        <end position="114"/>
    </location>
</feature>
<evidence type="ECO:0000256" key="1">
    <source>
        <dbReference type="SAM" id="MobiDB-lite"/>
    </source>
</evidence>
<protein>
    <submittedName>
        <fullName evidence="2">Uncharacterized protein</fullName>
    </submittedName>
</protein>
<evidence type="ECO:0000313" key="2">
    <source>
        <dbReference type="EMBL" id="KOF95694.1"/>
    </source>
</evidence>
<organism evidence="2">
    <name type="scientific">Octopus bimaculoides</name>
    <name type="common">California two-spotted octopus</name>
    <dbReference type="NCBI Taxonomy" id="37653"/>
    <lineage>
        <taxon>Eukaryota</taxon>
        <taxon>Metazoa</taxon>
        <taxon>Spiralia</taxon>
        <taxon>Lophotrochozoa</taxon>
        <taxon>Mollusca</taxon>
        <taxon>Cephalopoda</taxon>
        <taxon>Coleoidea</taxon>
        <taxon>Octopodiformes</taxon>
        <taxon>Octopoda</taxon>
        <taxon>Incirrata</taxon>
        <taxon>Octopodidae</taxon>
        <taxon>Octopus</taxon>
    </lineage>
</organism>